<protein>
    <submittedName>
        <fullName evidence="1">Uncharacterized protein</fullName>
    </submittedName>
</protein>
<accession>A0A2P2PR13</accession>
<organism evidence="1">
    <name type="scientific">Rhizophora mucronata</name>
    <name type="common">Asiatic mangrove</name>
    <dbReference type="NCBI Taxonomy" id="61149"/>
    <lineage>
        <taxon>Eukaryota</taxon>
        <taxon>Viridiplantae</taxon>
        <taxon>Streptophyta</taxon>
        <taxon>Embryophyta</taxon>
        <taxon>Tracheophyta</taxon>
        <taxon>Spermatophyta</taxon>
        <taxon>Magnoliopsida</taxon>
        <taxon>eudicotyledons</taxon>
        <taxon>Gunneridae</taxon>
        <taxon>Pentapetalae</taxon>
        <taxon>rosids</taxon>
        <taxon>fabids</taxon>
        <taxon>Malpighiales</taxon>
        <taxon>Rhizophoraceae</taxon>
        <taxon>Rhizophora</taxon>
    </lineage>
</organism>
<evidence type="ECO:0000313" key="1">
    <source>
        <dbReference type="EMBL" id="MBX57155.1"/>
    </source>
</evidence>
<dbReference type="AlphaFoldDB" id="A0A2P2PR13"/>
<dbReference type="EMBL" id="GGEC01076671">
    <property type="protein sequence ID" value="MBX57155.1"/>
    <property type="molecule type" value="Transcribed_RNA"/>
</dbReference>
<proteinExistence type="predicted"/>
<reference evidence="1" key="1">
    <citation type="submission" date="2018-02" db="EMBL/GenBank/DDBJ databases">
        <title>Rhizophora mucronata_Transcriptome.</title>
        <authorList>
            <person name="Meera S.P."/>
            <person name="Sreeshan A."/>
            <person name="Augustine A."/>
        </authorList>
    </citation>
    <scope>NUCLEOTIDE SEQUENCE</scope>
    <source>
        <tissue evidence="1">Leaf</tissue>
    </source>
</reference>
<name>A0A2P2PR13_RHIMU</name>
<sequence length="51" mass="5771">MQFKLLEEFRIAKSHNLTILIAILTNKDKAGTATNKINQKLNKIARGKGYI</sequence>